<dbReference type="InterPro" id="IPR025654">
    <property type="entry name" value="PEX2/10"/>
</dbReference>
<dbReference type="GO" id="GO:0008270">
    <property type="term" value="F:zinc ion binding"/>
    <property type="evidence" value="ECO:0007669"/>
    <property type="project" value="UniProtKB-KW"/>
</dbReference>
<protein>
    <recommendedName>
        <fullName evidence="17">RING-type E3 ubiquitin transferase (cysteine targeting)</fullName>
        <ecNumber evidence="17">2.3.2.36</ecNumber>
    </recommendedName>
    <alternativeName>
        <fullName evidence="15">Peroxin-2</fullName>
    </alternativeName>
</protein>
<dbReference type="AlphaFoldDB" id="A0A8J2KAK1"/>
<organism evidence="19 20">
    <name type="scientific">Allacma fusca</name>
    <dbReference type="NCBI Taxonomy" id="39272"/>
    <lineage>
        <taxon>Eukaryota</taxon>
        <taxon>Metazoa</taxon>
        <taxon>Ecdysozoa</taxon>
        <taxon>Arthropoda</taxon>
        <taxon>Hexapoda</taxon>
        <taxon>Collembola</taxon>
        <taxon>Symphypleona</taxon>
        <taxon>Sminthuridae</taxon>
        <taxon>Allacma</taxon>
    </lineage>
</organism>
<evidence type="ECO:0000256" key="16">
    <source>
        <dbReference type="ARBA" id="ARBA00034438"/>
    </source>
</evidence>
<keyword evidence="5" id="KW-0808">Transferase</keyword>
<dbReference type="GO" id="GO:0005778">
    <property type="term" value="C:peroxisomal membrane"/>
    <property type="evidence" value="ECO:0007669"/>
    <property type="project" value="UniProtKB-SubCell"/>
</dbReference>
<dbReference type="OrthoDB" id="1701437at2759"/>
<evidence type="ECO:0000256" key="2">
    <source>
        <dbReference type="ARBA" id="ARBA00004906"/>
    </source>
</evidence>
<evidence type="ECO:0000256" key="5">
    <source>
        <dbReference type="ARBA" id="ARBA00022679"/>
    </source>
</evidence>
<evidence type="ECO:0000313" key="20">
    <source>
        <dbReference type="Proteomes" id="UP000708208"/>
    </source>
</evidence>
<dbReference type="Pfam" id="PF04757">
    <property type="entry name" value="Pex2_Pex12"/>
    <property type="match status" value="1"/>
</dbReference>
<keyword evidence="13" id="KW-0472">Membrane</keyword>
<evidence type="ECO:0000256" key="8">
    <source>
        <dbReference type="ARBA" id="ARBA00022771"/>
    </source>
</evidence>
<accession>A0A8J2KAK1</accession>
<comment type="caution">
    <text evidence="19">The sequence shown here is derived from an EMBL/GenBank/DDBJ whole genome shotgun (WGS) entry which is preliminary data.</text>
</comment>
<evidence type="ECO:0000256" key="10">
    <source>
        <dbReference type="ARBA" id="ARBA00022833"/>
    </source>
</evidence>
<sequence length="278" mass="32878">MESSTYCSRVTQLDSLILDQEFYNFVKNQVISILDKIQLSNWVQIFEPEFDLVVSTIIWKLTVGLQEGTIGQRLLGLKYPENTHRHTLLYIFSIVFPYLNSRIGSHLAKRDSPIVNMNFEGAKYTKRVNTFWKICQVVNFCVFLRDNKYLTLSHRFSGVRIIPSKQRLPFPPGDSYQIRELLWHQFSDFLMIVVPFINLHVFKRYWSMVRRYWSPDSNQRMRSGSFNATHRDDVVAKCCFCNQDAIIPQFKNKCSFCYYCLRANQLADKDFKCDKCTY</sequence>
<dbReference type="PANTHER" id="PTHR48178">
    <property type="entry name" value="PEROXISOME BIOGENESIS FACTOR 2"/>
    <property type="match status" value="1"/>
</dbReference>
<reference evidence="19" key="1">
    <citation type="submission" date="2021-06" db="EMBL/GenBank/DDBJ databases">
        <authorList>
            <person name="Hodson N. C."/>
            <person name="Mongue J. A."/>
            <person name="Jaron S. K."/>
        </authorList>
    </citation>
    <scope>NUCLEOTIDE SEQUENCE</scope>
</reference>
<keyword evidence="10" id="KW-0862">Zinc</keyword>
<evidence type="ECO:0000256" key="1">
    <source>
        <dbReference type="ARBA" id="ARBA00004585"/>
    </source>
</evidence>
<evidence type="ECO:0000256" key="17">
    <source>
        <dbReference type="ARBA" id="ARBA00034523"/>
    </source>
</evidence>
<keyword evidence="20" id="KW-1185">Reference proteome</keyword>
<evidence type="ECO:0000256" key="6">
    <source>
        <dbReference type="ARBA" id="ARBA00022692"/>
    </source>
</evidence>
<evidence type="ECO:0000256" key="7">
    <source>
        <dbReference type="ARBA" id="ARBA00022723"/>
    </source>
</evidence>
<keyword evidence="6" id="KW-0812">Transmembrane</keyword>
<keyword evidence="11" id="KW-0653">Protein transport</keyword>
<dbReference type="EMBL" id="CAJVCH010235426">
    <property type="protein sequence ID" value="CAG7732658.1"/>
    <property type="molecule type" value="Genomic_DNA"/>
</dbReference>
<evidence type="ECO:0000256" key="4">
    <source>
        <dbReference type="ARBA" id="ARBA00022448"/>
    </source>
</evidence>
<evidence type="ECO:0000256" key="9">
    <source>
        <dbReference type="ARBA" id="ARBA00022786"/>
    </source>
</evidence>
<proteinExistence type="inferred from homology"/>
<gene>
    <name evidence="19" type="ORF">AFUS01_LOCUS21156</name>
</gene>
<keyword evidence="12" id="KW-1133">Transmembrane helix</keyword>
<keyword evidence="4" id="KW-0813">Transport</keyword>
<evidence type="ECO:0000313" key="19">
    <source>
        <dbReference type="EMBL" id="CAG7732658.1"/>
    </source>
</evidence>
<name>A0A8J2KAK1_9HEXA</name>
<feature type="domain" description="Pex N-terminal" evidence="18">
    <location>
        <begin position="19"/>
        <end position="205"/>
    </location>
</feature>
<evidence type="ECO:0000256" key="13">
    <source>
        <dbReference type="ARBA" id="ARBA00023136"/>
    </source>
</evidence>
<dbReference type="PANTHER" id="PTHR48178:SF1">
    <property type="entry name" value="PEROXISOME BIOGENESIS FACTOR 2"/>
    <property type="match status" value="1"/>
</dbReference>
<dbReference type="GO" id="GO:0061630">
    <property type="term" value="F:ubiquitin protein ligase activity"/>
    <property type="evidence" value="ECO:0007669"/>
    <property type="project" value="UniProtKB-EC"/>
</dbReference>
<comment type="subcellular location">
    <subcellularLocation>
        <location evidence="1">Peroxisome membrane</location>
        <topology evidence="1">Multi-pass membrane protein</topology>
    </subcellularLocation>
</comment>
<keyword evidence="14" id="KW-0576">Peroxisome</keyword>
<evidence type="ECO:0000256" key="3">
    <source>
        <dbReference type="ARBA" id="ARBA00008704"/>
    </source>
</evidence>
<evidence type="ECO:0000256" key="14">
    <source>
        <dbReference type="ARBA" id="ARBA00023140"/>
    </source>
</evidence>
<keyword evidence="8" id="KW-0863">Zinc-finger</keyword>
<dbReference type="EC" id="2.3.2.36" evidence="17"/>
<evidence type="ECO:0000259" key="18">
    <source>
        <dbReference type="Pfam" id="PF04757"/>
    </source>
</evidence>
<dbReference type="InterPro" id="IPR006845">
    <property type="entry name" value="Pex_N"/>
</dbReference>
<evidence type="ECO:0000256" key="12">
    <source>
        <dbReference type="ARBA" id="ARBA00022989"/>
    </source>
</evidence>
<dbReference type="Proteomes" id="UP000708208">
    <property type="component" value="Unassembled WGS sequence"/>
</dbReference>
<comment type="similarity">
    <text evidence="3">Belongs to the pex2/pex10/pex12 family.</text>
</comment>
<comment type="catalytic activity">
    <reaction evidence="16">
        <text>[E2 ubiquitin-conjugating enzyme]-S-ubiquitinyl-L-cysteine + [acceptor protein]-L-cysteine = [E2 ubiquitin-conjugating enzyme]-L-cysteine + [acceptor protein]-S-ubiquitinyl-L-cysteine.</text>
        <dbReference type="EC" id="2.3.2.36"/>
    </reaction>
</comment>
<comment type="pathway">
    <text evidence="2">Protein modification; protein ubiquitination.</text>
</comment>
<evidence type="ECO:0000256" key="11">
    <source>
        <dbReference type="ARBA" id="ARBA00022927"/>
    </source>
</evidence>
<evidence type="ECO:0000256" key="15">
    <source>
        <dbReference type="ARBA" id="ARBA00032511"/>
    </source>
</evidence>
<dbReference type="GO" id="GO:0016558">
    <property type="term" value="P:protein import into peroxisome matrix"/>
    <property type="evidence" value="ECO:0007669"/>
    <property type="project" value="InterPro"/>
</dbReference>
<keyword evidence="7" id="KW-0479">Metal-binding</keyword>
<keyword evidence="9" id="KW-0833">Ubl conjugation pathway</keyword>